<evidence type="ECO:0000313" key="3">
    <source>
        <dbReference type="Proteomes" id="UP000294498"/>
    </source>
</evidence>
<gene>
    <name evidence="2" type="ORF">EDB95_0637</name>
</gene>
<keyword evidence="1" id="KW-0812">Transmembrane</keyword>
<proteinExistence type="predicted"/>
<dbReference type="OrthoDB" id="675588at2"/>
<reference evidence="2 3" key="1">
    <citation type="submission" date="2019-03" db="EMBL/GenBank/DDBJ databases">
        <title>Genomic Encyclopedia of Type Strains, Phase IV (KMG-IV): sequencing the most valuable type-strain genomes for metagenomic binning, comparative biology and taxonomic classification.</title>
        <authorList>
            <person name="Goeker M."/>
        </authorList>
    </citation>
    <scope>NUCLEOTIDE SEQUENCE [LARGE SCALE GENOMIC DNA]</scope>
    <source>
        <strain evidence="2 3">DSM 100059</strain>
    </source>
</reference>
<sequence length="77" mass="8966">MPSGIEPEVTKFMWRIVRTLSAGLLWMLLQVVGGIMPGYAFVEDHLTWGNVLYYLGFLISLGVLIYYYYRLWRKMGA</sequence>
<evidence type="ECO:0000313" key="2">
    <source>
        <dbReference type="EMBL" id="TDW99627.1"/>
    </source>
</evidence>
<protein>
    <recommendedName>
        <fullName evidence="4">Solute:sodium symporter small subunit</fullName>
    </recommendedName>
</protein>
<dbReference type="AlphaFoldDB" id="A0A4R8DPJ2"/>
<name>A0A4R8DPJ2_9BACT</name>
<evidence type="ECO:0008006" key="4">
    <source>
        <dbReference type="Google" id="ProtNLM"/>
    </source>
</evidence>
<comment type="caution">
    <text evidence="2">The sequence shown here is derived from an EMBL/GenBank/DDBJ whole genome shotgun (WGS) entry which is preliminary data.</text>
</comment>
<evidence type="ECO:0000256" key="1">
    <source>
        <dbReference type="SAM" id="Phobius"/>
    </source>
</evidence>
<keyword evidence="1" id="KW-1133">Transmembrane helix</keyword>
<feature type="transmembrane region" description="Helical" evidence="1">
    <location>
        <begin position="51"/>
        <end position="69"/>
    </location>
</feature>
<dbReference type="Proteomes" id="UP000294498">
    <property type="component" value="Unassembled WGS sequence"/>
</dbReference>
<feature type="transmembrane region" description="Helical" evidence="1">
    <location>
        <begin position="20"/>
        <end position="39"/>
    </location>
</feature>
<dbReference type="EMBL" id="SODV01000001">
    <property type="protein sequence ID" value="TDW99627.1"/>
    <property type="molecule type" value="Genomic_DNA"/>
</dbReference>
<organism evidence="2 3">
    <name type="scientific">Dinghuibacter silviterrae</name>
    <dbReference type="NCBI Taxonomy" id="1539049"/>
    <lineage>
        <taxon>Bacteria</taxon>
        <taxon>Pseudomonadati</taxon>
        <taxon>Bacteroidota</taxon>
        <taxon>Chitinophagia</taxon>
        <taxon>Chitinophagales</taxon>
        <taxon>Chitinophagaceae</taxon>
        <taxon>Dinghuibacter</taxon>
    </lineage>
</organism>
<accession>A0A4R8DPJ2</accession>
<dbReference type="RefSeq" id="WP_133990484.1">
    <property type="nucleotide sequence ID" value="NZ_SODV01000001.1"/>
</dbReference>
<keyword evidence="3" id="KW-1185">Reference proteome</keyword>
<keyword evidence="1" id="KW-0472">Membrane</keyword>